<name>K0RE24_THAOC</name>
<gene>
    <name evidence="2" type="ORF">THAOC_36701</name>
</gene>
<dbReference type="Proteomes" id="UP000266841">
    <property type="component" value="Unassembled WGS sequence"/>
</dbReference>
<accession>K0RE24</accession>
<sequence>KCPSSVSTTVDGAAIILPTSGEDDGRPSTGLRHLAVVGRRGSGTPRKDGKRRKTQGLYWGGPEQRLPTISNWRFDENGGTVSGTVANLWACEAHPKELSTQRGELGAIQEGSQFTTPPVIDPCAVNHYSLIQTESGSWYRLLDEDKPPRISNWRLDKNRGTVSGTVIGDQAIWDGSPFTTSRLKDPSAASQFAIIETESGSEYELLNAADASTRSTSHTEKQGFDYLEQHPELLKEIGHLEKIGRPAERCVAAREAARLPKHISDNLLAEAVRIGKVGKRRTNSKGHIRFIVRNYKPAYAVGRLAEKEAGKFELLHPRDFQDDAYYHENNKIDYLEVHPWGIRSSKKVMGHWPGPFLKKELYRGAMREFRSAGEWGRCFIIEGLFFLWPLVPKGYLCPRRPNNKWHQQEMYTKGEALCYILSLPKQSSQRRILMEFFVQNKLVPVAIASLYKLVKDHESGNQVRGDDWDSNEGPPFQLLTNGIPSSILNGYYKYGATVPKCNKTKKLIRGCAKLDGQKGWKAQLKFSVIPMREWAVSQNPIVYDVAWSRDEFEAGGGFNGRTCLELNFPKNIRERGDFRDVCELFQNQDTVMRAYFEGFVPPGYGNRYSFDKVKEYIICQSFLCGSPVSCVESKDLKSGTQKIFRDHTMESPAGYLPSDFKQKMGTAALLTVPIASQRQQPGQWGALLSLDCSMQEQAAPAGDHLQRGGDSGSTDAITGGPAK</sequence>
<proteinExistence type="predicted"/>
<evidence type="ECO:0000313" key="3">
    <source>
        <dbReference type="Proteomes" id="UP000266841"/>
    </source>
</evidence>
<reference evidence="2 3" key="1">
    <citation type="journal article" date="2012" name="Genome Biol.">
        <title>Genome and low-iron response of an oceanic diatom adapted to chronic iron limitation.</title>
        <authorList>
            <person name="Lommer M."/>
            <person name="Specht M."/>
            <person name="Roy A.S."/>
            <person name="Kraemer L."/>
            <person name="Andreson R."/>
            <person name="Gutowska M.A."/>
            <person name="Wolf J."/>
            <person name="Bergner S.V."/>
            <person name="Schilhabel M.B."/>
            <person name="Klostermeier U.C."/>
            <person name="Beiko R.G."/>
            <person name="Rosenstiel P."/>
            <person name="Hippler M."/>
            <person name="Laroche J."/>
        </authorList>
    </citation>
    <scope>NUCLEOTIDE SEQUENCE [LARGE SCALE GENOMIC DNA]</scope>
    <source>
        <strain evidence="2 3">CCMP1005</strain>
    </source>
</reference>
<organism evidence="2 3">
    <name type="scientific">Thalassiosira oceanica</name>
    <name type="common">Marine diatom</name>
    <dbReference type="NCBI Taxonomy" id="159749"/>
    <lineage>
        <taxon>Eukaryota</taxon>
        <taxon>Sar</taxon>
        <taxon>Stramenopiles</taxon>
        <taxon>Ochrophyta</taxon>
        <taxon>Bacillariophyta</taxon>
        <taxon>Coscinodiscophyceae</taxon>
        <taxon>Thalassiosirophycidae</taxon>
        <taxon>Thalassiosirales</taxon>
        <taxon>Thalassiosiraceae</taxon>
        <taxon>Thalassiosira</taxon>
    </lineage>
</organism>
<keyword evidence="3" id="KW-1185">Reference proteome</keyword>
<feature type="region of interest" description="Disordered" evidence="1">
    <location>
        <begin position="698"/>
        <end position="723"/>
    </location>
</feature>
<protein>
    <submittedName>
        <fullName evidence="2">Uncharacterized protein</fullName>
    </submittedName>
</protein>
<dbReference type="AlphaFoldDB" id="K0RE24"/>
<dbReference type="EMBL" id="AGNL01049293">
    <property type="protein sequence ID" value="EJK44737.1"/>
    <property type="molecule type" value="Genomic_DNA"/>
</dbReference>
<comment type="caution">
    <text evidence="2">The sequence shown here is derived from an EMBL/GenBank/DDBJ whole genome shotgun (WGS) entry which is preliminary data.</text>
</comment>
<evidence type="ECO:0000313" key="2">
    <source>
        <dbReference type="EMBL" id="EJK44737.1"/>
    </source>
</evidence>
<feature type="non-terminal residue" evidence="2">
    <location>
        <position position="1"/>
    </location>
</feature>
<evidence type="ECO:0000256" key="1">
    <source>
        <dbReference type="SAM" id="MobiDB-lite"/>
    </source>
</evidence>